<dbReference type="EMBL" id="CP007140">
    <property type="protein sequence ID" value="AJC72674.1"/>
    <property type="molecule type" value="Genomic_DNA"/>
</dbReference>
<gene>
    <name evidence="3" type="ORF">X802_02840</name>
</gene>
<dbReference type="PROSITE" id="PS50053">
    <property type="entry name" value="UBIQUITIN_2"/>
    <property type="match status" value="1"/>
</dbReference>
<feature type="domain" description="Ubiquitin-like" evidence="2">
    <location>
        <begin position="678"/>
        <end position="759"/>
    </location>
</feature>
<evidence type="ECO:0000256" key="1">
    <source>
        <dbReference type="SAM" id="Coils"/>
    </source>
</evidence>
<dbReference type="PATRIC" id="fig|1432656.3.peg.548"/>
<dbReference type="KEGG" id="tgy:X802_02840"/>
<evidence type="ECO:0000259" key="2">
    <source>
        <dbReference type="PROSITE" id="PS50053"/>
    </source>
</evidence>
<reference evidence="3 4" key="1">
    <citation type="submission" date="2014-01" db="EMBL/GenBank/DDBJ databases">
        <title>Genome sequencing of Thermococcus guaymasensis.</title>
        <authorList>
            <person name="Zhang X."/>
            <person name="Alvare G."/>
            <person name="Fristensky B."/>
            <person name="Chen L."/>
            <person name="Suen T."/>
            <person name="Chen Q."/>
            <person name="Ma K."/>
        </authorList>
    </citation>
    <scope>NUCLEOTIDE SEQUENCE [LARGE SCALE GENOMIC DNA]</scope>
    <source>
        <strain evidence="3 4">DSM 11113</strain>
    </source>
</reference>
<protein>
    <recommendedName>
        <fullName evidence="2">Ubiquitin-like domain-containing protein</fullName>
    </recommendedName>
</protein>
<evidence type="ECO:0000313" key="3">
    <source>
        <dbReference type="EMBL" id="AJC72674.1"/>
    </source>
</evidence>
<dbReference type="Gene3D" id="3.40.50.300">
    <property type="entry name" value="P-loop containing nucleotide triphosphate hydrolases"/>
    <property type="match status" value="1"/>
</dbReference>
<evidence type="ECO:0000313" key="4">
    <source>
        <dbReference type="Proteomes" id="UP000062043"/>
    </source>
</evidence>
<dbReference type="Proteomes" id="UP000062043">
    <property type="component" value="Chromosome"/>
</dbReference>
<dbReference type="STRING" id="1432656.X802_02840"/>
<dbReference type="InterPro" id="IPR000626">
    <property type="entry name" value="Ubiquitin-like_dom"/>
</dbReference>
<feature type="coiled-coil region" evidence="1">
    <location>
        <begin position="1109"/>
        <end position="1143"/>
    </location>
</feature>
<dbReference type="SUPFAM" id="SSF52540">
    <property type="entry name" value="P-loop containing nucleoside triphosphate hydrolases"/>
    <property type="match status" value="1"/>
</dbReference>
<organism evidence="3 4">
    <name type="scientific">Thermococcus guaymasensis DSM 11113</name>
    <dbReference type="NCBI Taxonomy" id="1432656"/>
    <lineage>
        <taxon>Archaea</taxon>
        <taxon>Methanobacteriati</taxon>
        <taxon>Methanobacteriota</taxon>
        <taxon>Thermococci</taxon>
        <taxon>Thermococcales</taxon>
        <taxon>Thermococcaceae</taxon>
        <taxon>Thermococcus</taxon>
    </lineage>
</organism>
<keyword evidence="1" id="KW-0175">Coiled coil</keyword>
<proteinExistence type="predicted"/>
<keyword evidence="4" id="KW-1185">Reference proteome</keyword>
<dbReference type="InterPro" id="IPR027417">
    <property type="entry name" value="P-loop_NTPase"/>
</dbReference>
<sequence length="1445" mass="168828">MHERHNIVKLSKDFQFVDVAFENLPREIYEKVQRAISTLVLESRTNIEEQFELFLELCMSTKTPQILIVKGEWGEGKTTLISVYSEKLNKDDKYSQNIISYTVRMDDVLPIFERKLNEHGPWYPAKKFLAAILEAVREKIKIKGQLSMFPKLSDIREVSTNLEDVLRILSKNRTHVIFFIDEFEAIFQWKGKKVHNREIVDLVVEAIRGARGGGFNELIEKGGVIPHFVLSMTPYAYSEYVSKLGMEFKGWEQRRRYIIELRPLTRRDVETIISTLIKKVYFSEDTNIEDVFEDERYIDILFTVSQGNIGALVDSFNKLIAMARQKYRQKYGNSDGIIKISADLIIETLTQNKIYTYVGESEGIDRILYMETIGYINQELGSERYVTLWKKFVASSSIFFDYELNEQDIVLLNKVLLNKFGKEPIIKVELYPYPTGSKIEDEIVDILSLMNPGLDKEEIMLAIRRVLVNIGGMRYLPLPPYDYTNRRWISEIISKILSFSNIVIISPDKVKAIYDILERETQNDKQPLIGYWLSPEVQERIYPAPPIFVLDFVDPSRALQLWKSAYDEVVHNPETIERNVMLLLINNIPSLKIENARLVYQYDYGGKKIPLKVDLFVFMYNPENRMEIIRQTIREEGRIPVIIAKDSIYDLLKKKIEDLNLSSKTVIIPLPEVTLVQLAIIEKLIQKQKRNEIELKVDIERLKRKLNEIIGSLNIDEKIQNLISNLRADGYVLEDFKRVTEKGISELLDIYFMLLLGGSEFTLEELWENNLTKISTTLLYGRGVKKPVVLKYDVETFEQFKKLVRRVLVSFKENGLISETADGKIIIQMTPVEKKILEILKEYKDNGHDSVSIQELRKHFIDMSRSAYDILEKFLMILKWRGEIDIKNKTISLLSEVDINKRLNMIYEEFEKKKNEILSKYIVQENPALAHIAMFKKHKELFIDIDNIDSIVQSYVNKRYSLSKAQKMLISDYIEYVIEVLFGKMTFELNEIERTKQQVEESLADMKIQLKQKIEPITEIYPDLEIQMLSEYRTLSAFEEKISELMSKSKEVLKKELKHEHKTNKGSIDKHPMFFSRDVHNYVRYLLKKIEEEVSKYKENYLRREFSRIDEAIQDLNEYRYQINRLQDKIQEMIRKYNITNVKIPELKEKQYPVTSGYLTLADLTRMVEGYIENQLKRHYEGLKKLYNSLDNLIRTYNEDNTKLMNFSNEQKKLIRDLQLLKGLCSKTFSDGGYLINCEKVTELEETLKKLDSNLEQARDVLSKIFLSEAYILKLENLLSQIEKIVIDVQSSIKTEIERISDHIRVTTSQADSVVSFLKELHANSIIELPDDIVLEYKDVASLSKKIAESITANNSYRDVLLHLERSINDLDTLKHKLQKLYQFMAGVDNNVQVSVFRILANNPHISLKDLLDALQGKFSEIEIIRALVTLERKGLLKSTISLVK</sequence>
<dbReference type="InterPro" id="IPR011646">
    <property type="entry name" value="KAP_P-loop"/>
</dbReference>
<name>A0A0X1KN14_9EURY</name>
<accession>A0A0X1KN14</accession>
<dbReference type="Pfam" id="PF07693">
    <property type="entry name" value="KAP_NTPase"/>
    <property type="match status" value="1"/>
</dbReference>